<evidence type="ECO:0000313" key="1">
    <source>
        <dbReference type="EMBL" id="KAL0568449.1"/>
    </source>
</evidence>
<protein>
    <submittedName>
        <fullName evidence="1">Uncharacterized protein</fullName>
    </submittedName>
</protein>
<dbReference type="Proteomes" id="UP001465976">
    <property type="component" value="Unassembled WGS sequence"/>
</dbReference>
<accession>A0ABR3EZU8</accession>
<sequence>MHNASIYSSNPGNLDTLLSGYSLPTSLKTLSLGGAYDDLWDVIEGVQFLDRWICTHCPVQLSAFSVYKVNISSDIGPGGPIIPNIEPLLVRCQSLRFLHVGIDSWHTDAVENGFYDLSAPQHLERLIISIRDIVQDSRSRLLLNLVSRMIDTLTSPRLRSITLNASGSSFRVIEEKWDALDALLASSKFALVTIELVVPFSNLTIADGTEKEDLSLARSLFMRCDRGGRLRVIRAPFVVTTRTWKDIPNREVIDWVCEGKWRD</sequence>
<name>A0ABR3EZU8_9AGAR</name>
<comment type="caution">
    <text evidence="1">The sequence shown here is derived from an EMBL/GenBank/DDBJ whole genome shotgun (WGS) entry which is preliminary data.</text>
</comment>
<dbReference type="EMBL" id="JBAHYK010001336">
    <property type="protein sequence ID" value="KAL0568449.1"/>
    <property type="molecule type" value="Genomic_DNA"/>
</dbReference>
<reference evidence="1 2" key="1">
    <citation type="submission" date="2024-02" db="EMBL/GenBank/DDBJ databases">
        <title>A draft genome for the cacao thread blight pathogen Marasmius crinis-equi.</title>
        <authorList>
            <person name="Cohen S.P."/>
            <person name="Baruah I.K."/>
            <person name="Amoako-Attah I."/>
            <person name="Bukari Y."/>
            <person name="Meinhardt L.W."/>
            <person name="Bailey B.A."/>
        </authorList>
    </citation>
    <scope>NUCLEOTIDE SEQUENCE [LARGE SCALE GENOMIC DNA]</scope>
    <source>
        <strain evidence="1 2">GH-76</strain>
    </source>
</reference>
<evidence type="ECO:0000313" key="2">
    <source>
        <dbReference type="Proteomes" id="UP001465976"/>
    </source>
</evidence>
<keyword evidence="2" id="KW-1185">Reference proteome</keyword>
<proteinExistence type="predicted"/>
<gene>
    <name evidence="1" type="ORF">V5O48_013537</name>
</gene>
<organism evidence="1 2">
    <name type="scientific">Marasmius crinis-equi</name>
    <dbReference type="NCBI Taxonomy" id="585013"/>
    <lineage>
        <taxon>Eukaryota</taxon>
        <taxon>Fungi</taxon>
        <taxon>Dikarya</taxon>
        <taxon>Basidiomycota</taxon>
        <taxon>Agaricomycotina</taxon>
        <taxon>Agaricomycetes</taxon>
        <taxon>Agaricomycetidae</taxon>
        <taxon>Agaricales</taxon>
        <taxon>Marasmiineae</taxon>
        <taxon>Marasmiaceae</taxon>
        <taxon>Marasmius</taxon>
    </lineage>
</organism>